<proteinExistence type="predicted"/>
<dbReference type="SMART" id="SM00448">
    <property type="entry name" value="REC"/>
    <property type="match status" value="1"/>
</dbReference>
<feature type="compositionally biased region" description="Low complexity" evidence="13">
    <location>
        <begin position="252"/>
        <end position="268"/>
    </location>
</feature>
<keyword evidence="16" id="KW-1185">Reference proteome</keyword>
<dbReference type="AlphaFoldDB" id="A0AAV5QSU5"/>
<evidence type="ECO:0000256" key="12">
    <source>
        <dbReference type="PROSITE-ProRule" id="PRU00169"/>
    </source>
</evidence>
<dbReference type="EMBL" id="BTFZ01000012">
    <property type="protein sequence ID" value="GMM37834.1"/>
    <property type="molecule type" value="Genomic_DNA"/>
</dbReference>
<feature type="compositionally biased region" description="Low complexity" evidence="13">
    <location>
        <begin position="472"/>
        <end position="482"/>
    </location>
</feature>
<dbReference type="SMART" id="SM00415">
    <property type="entry name" value="HSF"/>
    <property type="match status" value="1"/>
</dbReference>
<evidence type="ECO:0000256" key="13">
    <source>
        <dbReference type="SAM" id="MobiDB-lite"/>
    </source>
</evidence>
<dbReference type="GO" id="GO:0006950">
    <property type="term" value="P:response to stress"/>
    <property type="evidence" value="ECO:0007669"/>
    <property type="project" value="UniProtKB-ARBA"/>
</dbReference>
<dbReference type="PRINTS" id="PR00056">
    <property type="entry name" value="HSFDOMAIN"/>
</dbReference>
<dbReference type="GO" id="GO:0000160">
    <property type="term" value="P:phosphorelay signal transduction system"/>
    <property type="evidence" value="ECO:0007669"/>
    <property type="project" value="UniProtKB-KW"/>
</dbReference>
<comment type="caution">
    <text evidence="15">The sequence shown here is derived from an EMBL/GenBank/DDBJ whole genome shotgun (WGS) entry which is preliminary data.</text>
</comment>
<name>A0AAV5QSU5_9ASCO</name>
<evidence type="ECO:0000256" key="2">
    <source>
        <dbReference type="ARBA" id="ARBA00022553"/>
    </source>
</evidence>
<feature type="domain" description="Response regulatory" evidence="14">
    <location>
        <begin position="330"/>
        <end position="444"/>
    </location>
</feature>
<dbReference type="InterPro" id="IPR000232">
    <property type="entry name" value="HSF_DNA-bd"/>
</dbReference>
<evidence type="ECO:0000256" key="11">
    <source>
        <dbReference type="ARBA" id="ARBA00084017"/>
    </source>
</evidence>
<dbReference type="GO" id="GO:0003700">
    <property type="term" value="F:DNA-binding transcription factor activity"/>
    <property type="evidence" value="ECO:0007669"/>
    <property type="project" value="InterPro"/>
</dbReference>
<keyword evidence="15" id="KW-0808">Transferase</keyword>
<feature type="compositionally biased region" description="Low complexity" evidence="13">
    <location>
        <begin position="278"/>
        <end position="296"/>
    </location>
</feature>
<dbReference type="SUPFAM" id="SSF52172">
    <property type="entry name" value="CheY-like"/>
    <property type="match status" value="1"/>
</dbReference>
<organism evidence="15 16">
    <name type="scientific">Saccharomycopsis crataegensis</name>
    <dbReference type="NCBI Taxonomy" id="43959"/>
    <lineage>
        <taxon>Eukaryota</taxon>
        <taxon>Fungi</taxon>
        <taxon>Dikarya</taxon>
        <taxon>Ascomycota</taxon>
        <taxon>Saccharomycotina</taxon>
        <taxon>Saccharomycetes</taxon>
        <taxon>Saccharomycopsidaceae</taxon>
        <taxon>Saccharomycopsis</taxon>
    </lineage>
</organism>
<feature type="compositionally biased region" description="Low complexity" evidence="13">
    <location>
        <begin position="569"/>
        <end position="592"/>
    </location>
</feature>
<reference evidence="15 16" key="1">
    <citation type="journal article" date="2023" name="Elife">
        <title>Identification of key yeast species and microbe-microbe interactions impacting larval growth of Drosophila in the wild.</title>
        <authorList>
            <person name="Mure A."/>
            <person name="Sugiura Y."/>
            <person name="Maeda R."/>
            <person name="Honda K."/>
            <person name="Sakurai N."/>
            <person name="Takahashi Y."/>
            <person name="Watada M."/>
            <person name="Katoh T."/>
            <person name="Gotoh A."/>
            <person name="Gotoh Y."/>
            <person name="Taniguchi I."/>
            <person name="Nakamura K."/>
            <person name="Hayashi T."/>
            <person name="Katayama T."/>
            <person name="Uemura T."/>
            <person name="Hattori Y."/>
        </authorList>
    </citation>
    <scope>NUCLEOTIDE SEQUENCE [LARGE SCALE GENOMIC DNA]</scope>
    <source>
        <strain evidence="15 16">SC-9</strain>
    </source>
</reference>
<dbReference type="GO" id="GO:0016301">
    <property type="term" value="F:kinase activity"/>
    <property type="evidence" value="ECO:0007669"/>
    <property type="project" value="UniProtKB-KW"/>
</dbReference>
<evidence type="ECO:0000256" key="5">
    <source>
        <dbReference type="ARBA" id="ARBA00023125"/>
    </source>
</evidence>
<dbReference type="PANTHER" id="PTHR45339:SF1">
    <property type="entry name" value="HYBRID SIGNAL TRANSDUCTION HISTIDINE KINASE J"/>
    <property type="match status" value="1"/>
</dbReference>
<keyword evidence="4" id="KW-0805">Transcription regulation</keyword>
<feature type="region of interest" description="Disordered" evidence="13">
    <location>
        <begin position="447"/>
        <end position="493"/>
    </location>
</feature>
<keyword evidence="3" id="KW-0902">Two-component regulatory system</keyword>
<dbReference type="GeneID" id="90075809"/>
<dbReference type="CDD" id="cd17546">
    <property type="entry name" value="REC_hyHK_CKI1_RcsC-like"/>
    <property type="match status" value="1"/>
</dbReference>
<comment type="function">
    <text evidence="8">DNA-binding transcription factor that specifically binds heat shock promoter elements (HSE) and activates transcription.</text>
</comment>
<feature type="compositionally biased region" description="Low complexity" evidence="13">
    <location>
        <begin position="449"/>
        <end position="465"/>
    </location>
</feature>
<evidence type="ECO:0000259" key="14">
    <source>
        <dbReference type="PROSITE" id="PS50110"/>
    </source>
</evidence>
<dbReference type="GO" id="GO:0005634">
    <property type="term" value="C:nucleus"/>
    <property type="evidence" value="ECO:0007669"/>
    <property type="project" value="UniProtKB-SubCell"/>
</dbReference>
<dbReference type="InterPro" id="IPR036390">
    <property type="entry name" value="WH_DNA-bd_sf"/>
</dbReference>
<feature type="modified residue" description="4-aspartylphosphate" evidence="12">
    <location>
        <position position="379"/>
    </location>
</feature>
<sequence>MASVKSEPGQDVVRASNVSSSSSHGSTDFVKKLYQMLEQDLYKDVVRWTRNGDSFVVLDTSEFTREILPKHFKHSNFASFVRQLNKYDFHKVKISNDDKQSKDYVDGAWEFQHPDFKMNNKGALENIRRKGPTQKKPAQEQSQEAISSLTKKVQYLTDDCTSLRDELKSMKSKYNNVLESLVQFRTINNRYHSAIETIIRSVSNAGIEIPPVDLPSLNYAGTAAQDENTSKQGSSQPQALNSNQVLEMPQNQQQQQSSTTTHSTTHSLDSLDRSANSQQQLQISQQGPQQRHSQQRNTVYYGPPPNAVPTSNPMVMPVQDLPPPFQGSFNVLLVEDDMVCIQLCRKFLLKYGCTVEIVTDGLSAISVVNKGKYDLVLMDIVMPNLDGASATSVIRNFDSTTPIIAMTGKINDEDLMAYLRHGMSDILAKPFTKEDLYQILEKHLKQRTPVAQQQQQQQQSPNQPSIQPPVQPTQQPVSQQQQAMNNQSPGEKNPEIMVNQIQEQRYHQPPVQQQQPIQPPVSQPIQQVQPPPIHKTRKLSPMAHDMTQLSQLTPPGVHSNGLQPSITGQQSQPSQPHQQSLTPQTPHIIHTPPQVPPQALGVSVGQVGTRPISQQSIPVPLTGTELIQQQDQNLMTASPGGVNELGQILPTPPDVPGSNSLSLGSLGEIIEHPVLKKPRLT</sequence>
<dbReference type="InterPro" id="IPR036388">
    <property type="entry name" value="WH-like_DNA-bd_sf"/>
</dbReference>
<feature type="region of interest" description="Disordered" evidence="13">
    <location>
        <begin position="1"/>
        <end position="26"/>
    </location>
</feature>
<dbReference type="GO" id="GO:0043565">
    <property type="term" value="F:sequence-specific DNA binding"/>
    <property type="evidence" value="ECO:0007669"/>
    <property type="project" value="InterPro"/>
</dbReference>
<dbReference type="InterPro" id="IPR011006">
    <property type="entry name" value="CheY-like_superfamily"/>
</dbReference>
<dbReference type="Pfam" id="PF00447">
    <property type="entry name" value="HSF_DNA-bind"/>
    <property type="match status" value="1"/>
</dbReference>
<dbReference type="FunFam" id="1.10.10.10:FF:000027">
    <property type="entry name" value="Heat shock transcription factor 1"/>
    <property type="match status" value="1"/>
</dbReference>
<gene>
    <name evidence="15" type="ORF">DASC09_051590</name>
</gene>
<keyword evidence="15" id="KW-0418">Kinase</keyword>
<evidence type="ECO:0000313" key="15">
    <source>
        <dbReference type="EMBL" id="GMM37834.1"/>
    </source>
</evidence>
<comment type="subunit">
    <text evidence="9">Homotrimer. Homotrimerization increases the affinity of HSF1 to DNA.</text>
</comment>
<keyword evidence="5" id="KW-0238">DNA-binding</keyword>
<feature type="region of interest" description="Disordered" evidence="13">
    <location>
        <begin position="248"/>
        <end position="315"/>
    </location>
</feature>
<dbReference type="Pfam" id="PF00072">
    <property type="entry name" value="Response_reg"/>
    <property type="match status" value="1"/>
</dbReference>
<dbReference type="SUPFAM" id="SSF46785">
    <property type="entry name" value="Winged helix' DNA-binding domain"/>
    <property type="match status" value="1"/>
</dbReference>
<feature type="region of interest" description="Disordered" evidence="13">
    <location>
        <begin position="506"/>
        <end position="594"/>
    </location>
</feature>
<dbReference type="RefSeq" id="XP_064854830.1">
    <property type="nucleotide sequence ID" value="XM_064998758.1"/>
</dbReference>
<protein>
    <recommendedName>
        <fullName evidence="10">Heat shock transcription factor</fullName>
    </recommendedName>
    <alternativeName>
        <fullName evidence="11">Heat shock factor protein</fullName>
    </alternativeName>
</protein>
<dbReference type="Proteomes" id="UP001360560">
    <property type="component" value="Unassembled WGS sequence"/>
</dbReference>
<evidence type="ECO:0000256" key="9">
    <source>
        <dbReference type="ARBA" id="ARBA00062447"/>
    </source>
</evidence>
<keyword evidence="6" id="KW-0804">Transcription</keyword>
<evidence type="ECO:0000256" key="6">
    <source>
        <dbReference type="ARBA" id="ARBA00023163"/>
    </source>
</evidence>
<comment type="subcellular location">
    <subcellularLocation>
        <location evidence="1">Nucleus</location>
    </subcellularLocation>
</comment>
<dbReference type="GO" id="GO:0032993">
    <property type="term" value="C:protein-DNA complex"/>
    <property type="evidence" value="ECO:0007669"/>
    <property type="project" value="UniProtKB-ARBA"/>
</dbReference>
<dbReference type="Gene3D" id="1.10.10.10">
    <property type="entry name" value="Winged helix-like DNA-binding domain superfamily/Winged helix DNA-binding domain"/>
    <property type="match status" value="1"/>
</dbReference>
<evidence type="ECO:0000256" key="3">
    <source>
        <dbReference type="ARBA" id="ARBA00023012"/>
    </source>
</evidence>
<evidence type="ECO:0000256" key="4">
    <source>
        <dbReference type="ARBA" id="ARBA00023015"/>
    </source>
</evidence>
<feature type="compositionally biased region" description="Low complexity" evidence="13">
    <location>
        <begin position="16"/>
        <end position="26"/>
    </location>
</feature>
<dbReference type="PANTHER" id="PTHR45339">
    <property type="entry name" value="HYBRID SIGNAL TRANSDUCTION HISTIDINE KINASE J"/>
    <property type="match status" value="1"/>
</dbReference>
<dbReference type="PROSITE" id="PS50110">
    <property type="entry name" value="RESPONSE_REGULATORY"/>
    <property type="match status" value="1"/>
</dbReference>
<dbReference type="InterPro" id="IPR001789">
    <property type="entry name" value="Sig_transdc_resp-reg_receiver"/>
</dbReference>
<evidence type="ECO:0000256" key="8">
    <source>
        <dbReference type="ARBA" id="ARBA00059868"/>
    </source>
</evidence>
<evidence type="ECO:0000313" key="16">
    <source>
        <dbReference type="Proteomes" id="UP001360560"/>
    </source>
</evidence>
<dbReference type="Gene3D" id="3.40.50.2300">
    <property type="match status" value="1"/>
</dbReference>
<keyword evidence="2 12" id="KW-0597">Phosphoprotein</keyword>
<evidence type="ECO:0000256" key="7">
    <source>
        <dbReference type="ARBA" id="ARBA00023242"/>
    </source>
</evidence>
<keyword evidence="7" id="KW-0539">Nucleus</keyword>
<evidence type="ECO:0000256" key="1">
    <source>
        <dbReference type="ARBA" id="ARBA00004123"/>
    </source>
</evidence>
<accession>A0AAV5QSU5</accession>
<evidence type="ECO:0000256" key="10">
    <source>
        <dbReference type="ARBA" id="ARBA00068818"/>
    </source>
</evidence>
<dbReference type="PROSITE" id="PS00434">
    <property type="entry name" value="HSF_DOMAIN"/>
    <property type="match status" value="1"/>
</dbReference>